<keyword evidence="1" id="KW-0732">Signal</keyword>
<dbReference type="SUPFAM" id="SSF103515">
    <property type="entry name" value="Autotransporter"/>
    <property type="match status" value="1"/>
</dbReference>
<dbReference type="InterPro" id="IPR021958">
    <property type="entry name" value="DUF3575"/>
</dbReference>
<proteinExistence type="predicted"/>
<name>A0ABY5V7G5_9BACT</name>
<evidence type="ECO:0000313" key="3">
    <source>
        <dbReference type="Proteomes" id="UP001058267"/>
    </source>
</evidence>
<keyword evidence="3" id="KW-1185">Reference proteome</keyword>
<gene>
    <name evidence="2" type="ORF">NQ519_01705</name>
</gene>
<dbReference type="EMBL" id="CP102252">
    <property type="protein sequence ID" value="UWN65576.1"/>
    <property type="molecule type" value="Genomic_DNA"/>
</dbReference>
<dbReference type="Pfam" id="PF12099">
    <property type="entry name" value="DUF3575"/>
    <property type="match status" value="1"/>
</dbReference>
<reference evidence="2" key="1">
    <citation type="journal article" date="2022" name="Cell">
        <title>Design, construction, and in vivo augmentation of a complex gut microbiome.</title>
        <authorList>
            <person name="Cheng A.G."/>
            <person name="Ho P.Y."/>
            <person name="Aranda-Diaz A."/>
            <person name="Jain S."/>
            <person name="Yu F.B."/>
            <person name="Meng X."/>
            <person name="Wang M."/>
            <person name="Iakiviak M."/>
            <person name="Nagashima K."/>
            <person name="Zhao A."/>
            <person name="Murugkar P."/>
            <person name="Patil A."/>
            <person name="Atabakhsh K."/>
            <person name="Weakley A."/>
            <person name="Yan J."/>
            <person name="Brumbaugh A.R."/>
            <person name="Higginbottom S."/>
            <person name="Dimas A."/>
            <person name="Shiver A.L."/>
            <person name="Deutschbauer A."/>
            <person name="Neff N."/>
            <person name="Sonnenburg J.L."/>
            <person name="Huang K.C."/>
            <person name="Fischbach M.A."/>
        </authorList>
    </citation>
    <scope>NUCLEOTIDE SEQUENCE</scope>
    <source>
        <strain evidence="2">JC50</strain>
    </source>
</reference>
<organism evidence="2 3">
    <name type="scientific">Alistipes senegalensis JC50</name>
    <dbReference type="NCBI Taxonomy" id="1033732"/>
    <lineage>
        <taxon>Bacteria</taxon>
        <taxon>Pseudomonadati</taxon>
        <taxon>Bacteroidota</taxon>
        <taxon>Bacteroidia</taxon>
        <taxon>Bacteroidales</taxon>
        <taxon>Rikenellaceae</taxon>
        <taxon>Alistipes</taxon>
    </lineage>
</organism>
<feature type="signal peptide" evidence="1">
    <location>
        <begin position="1"/>
        <end position="27"/>
    </location>
</feature>
<evidence type="ECO:0000256" key="1">
    <source>
        <dbReference type="SAM" id="SignalP"/>
    </source>
</evidence>
<dbReference type="InterPro" id="IPR036709">
    <property type="entry name" value="Autotransporte_beta_dom_sf"/>
</dbReference>
<dbReference type="Gene3D" id="2.40.128.130">
    <property type="entry name" value="Autotransporter beta-domain"/>
    <property type="match status" value="1"/>
</dbReference>
<dbReference type="Proteomes" id="UP001058267">
    <property type="component" value="Chromosome"/>
</dbReference>
<feature type="chain" id="PRO_5045818451" evidence="1">
    <location>
        <begin position="28"/>
        <end position="201"/>
    </location>
</feature>
<accession>A0ABY5V7G5</accession>
<evidence type="ECO:0000313" key="2">
    <source>
        <dbReference type="EMBL" id="UWN65576.1"/>
    </source>
</evidence>
<protein>
    <submittedName>
        <fullName evidence="2">DUF3575 domain-containing protein</fullName>
    </submittedName>
</protein>
<sequence>MKKTPGIYLRLAVLMLLYVSSMDGARAQHAGVKTNLLYWATTTPNVGLEWQLSPRYTFSATVGYNAFNFPNRTTSDGVSANPKLHHWLVMPEAKYWFCRAFERGYLGLHALYGQYNAGGMRFPAFLQDDRYEGWAAGAGLSYGYQWAIGKRWGLEASVGAGYLYLRYDKYDCGACADKRGNYRRHYFGPTKAAVSFIYYIR</sequence>